<evidence type="ECO:0000313" key="3">
    <source>
        <dbReference type="Proteomes" id="UP000275078"/>
    </source>
</evidence>
<dbReference type="Proteomes" id="UP000275078">
    <property type="component" value="Unassembled WGS sequence"/>
</dbReference>
<proteinExistence type="predicted"/>
<accession>A0A3N4I2Y3</accession>
<reference evidence="2 3" key="1">
    <citation type="journal article" date="2018" name="Nat. Ecol. Evol.">
        <title>Pezizomycetes genomes reveal the molecular basis of ectomycorrhizal truffle lifestyle.</title>
        <authorList>
            <person name="Murat C."/>
            <person name="Payen T."/>
            <person name="Noel B."/>
            <person name="Kuo A."/>
            <person name="Morin E."/>
            <person name="Chen J."/>
            <person name="Kohler A."/>
            <person name="Krizsan K."/>
            <person name="Balestrini R."/>
            <person name="Da Silva C."/>
            <person name="Montanini B."/>
            <person name="Hainaut M."/>
            <person name="Levati E."/>
            <person name="Barry K.W."/>
            <person name="Belfiori B."/>
            <person name="Cichocki N."/>
            <person name="Clum A."/>
            <person name="Dockter R.B."/>
            <person name="Fauchery L."/>
            <person name="Guy J."/>
            <person name="Iotti M."/>
            <person name="Le Tacon F."/>
            <person name="Lindquist E.A."/>
            <person name="Lipzen A."/>
            <person name="Malagnac F."/>
            <person name="Mello A."/>
            <person name="Molinier V."/>
            <person name="Miyauchi S."/>
            <person name="Poulain J."/>
            <person name="Riccioni C."/>
            <person name="Rubini A."/>
            <person name="Sitrit Y."/>
            <person name="Splivallo R."/>
            <person name="Traeger S."/>
            <person name="Wang M."/>
            <person name="Zifcakova L."/>
            <person name="Wipf D."/>
            <person name="Zambonelli A."/>
            <person name="Paolocci F."/>
            <person name="Nowrousian M."/>
            <person name="Ottonello S."/>
            <person name="Baldrian P."/>
            <person name="Spatafora J.W."/>
            <person name="Henrissat B."/>
            <person name="Nagy L.G."/>
            <person name="Aury J.M."/>
            <person name="Wincker P."/>
            <person name="Grigoriev I.V."/>
            <person name="Bonfante P."/>
            <person name="Martin F.M."/>
        </authorList>
    </citation>
    <scope>NUCLEOTIDE SEQUENCE [LARGE SCALE GENOMIC DNA]</scope>
    <source>
        <strain evidence="2 3">RN42</strain>
    </source>
</reference>
<dbReference type="EMBL" id="ML119688">
    <property type="protein sequence ID" value="RPA80475.1"/>
    <property type="molecule type" value="Genomic_DNA"/>
</dbReference>
<feature type="region of interest" description="Disordered" evidence="1">
    <location>
        <begin position="96"/>
        <end position="132"/>
    </location>
</feature>
<evidence type="ECO:0000256" key="1">
    <source>
        <dbReference type="SAM" id="MobiDB-lite"/>
    </source>
</evidence>
<organism evidence="2 3">
    <name type="scientific">Ascobolus immersus RN42</name>
    <dbReference type="NCBI Taxonomy" id="1160509"/>
    <lineage>
        <taxon>Eukaryota</taxon>
        <taxon>Fungi</taxon>
        <taxon>Dikarya</taxon>
        <taxon>Ascomycota</taxon>
        <taxon>Pezizomycotina</taxon>
        <taxon>Pezizomycetes</taxon>
        <taxon>Pezizales</taxon>
        <taxon>Ascobolaceae</taxon>
        <taxon>Ascobolus</taxon>
    </lineage>
</organism>
<protein>
    <submittedName>
        <fullName evidence="2">Uncharacterized protein</fullName>
    </submittedName>
</protein>
<feature type="compositionally biased region" description="Polar residues" evidence="1">
    <location>
        <begin position="96"/>
        <end position="120"/>
    </location>
</feature>
<gene>
    <name evidence="2" type="ORF">BJ508DRAFT_327376</name>
</gene>
<feature type="region of interest" description="Disordered" evidence="1">
    <location>
        <begin position="643"/>
        <end position="796"/>
    </location>
</feature>
<evidence type="ECO:0000313" key="2">
    <source>
        <dbReference type="EMBL" id="RPA80475.1"/>
    </source>
</evidence>
<name>A0A3N4I2Y3_ASCIM</name>
<feature type="compositionally biased region" description="Basic and acidic residues" evidence="1">
    <location>
        <begin position="730"/>
        <end position="743"/>
    </location>
</feature>
<keyword evidence="3" id="KW-1185">Reference proteome</keyword>
<feature type="region of interest" description="Disordered" evidence="1">
    <location>
        <begin position="394"/>
        <end position="506"/>
    </location>
</feature>
<dbReference type="AlphaFoldDB" id="A0A3N4I2Y3"/>
<feature type="compositionally biased region" description="Polar residues" evidence="1">
    <location>
        <begin position="699"/>
        <end position="714"/>
    </location>
</feature>
<feature type="compositionally biased region" description="Polar residues" evidence="1">
    <location>
        <begin position="744"/>
        <end position="790"/>
    </location>
</feature>
<sequence length="796" mass="86173">MDHPDAPKTITLQNGRLGCSHPKCADLAFRSETGIGVHYATIHTVPYGDGLTAKAIEARIVDWDPISQKKLNEALEAAKSRVEQIEIIAQAGKNCESSVNRTSPRLPTPPKGQQQWNQQWNSRDNRNNKNISNNKFRQDLSWRSAAAIPVPTEKPKTRFNPKALPFNPTAPSFEPKANNILEILLASAGSAAPAITKSDAQRGQAIPNSPIFENSFEAGRNDFIHKYENPPTPPLSPAAATASVVISRSTPLVIEEAKDIGIEAKAYIPATEELTTGPVLPATIVPRSVSVSDVAALVTTTSDKAVTVETSAATKDAPADLVSSDNIPAAVKGTLLGNGPINVSTLERTGSSSPVILSAMQRFKNGFNGYRSSYTRSHIMAAVHASSVLSDDSLQSKNKYKEPHAEFQSAIGPAPEHKPAHGRTPTAPTVARSPSPNLVVGTPDWGELPLGPKQAVSLKSQGNSNRAERSAASPVQPRSTSPNIVRTPELHSNAEINFTPTTPHKGEVASEVKRINLLEPANTPIRVTTSTSASTSASSSPITLVTYSTNGRDDDEITVVNEDEHSDEERLAMVAEAHKFSTNLERLSVKYDRPIPAFPLRLIRDILAGKYNVEFINKTGVNFDIASLPHGSFLTVVVRTGSTQEKSPASHHTPRRTPSSPQEVMVEKIHSLFSSSPSRAKDPVGSPTTFQKYPIAKRISSSTHTQQKAESVTNPGKFPKKRKPLTEAQLENRHPKNRERNMEAHTSSFQTHSEQIFSHQRQSRPSSRLYRSNPDNNLQRGSINTGTQATIGGIAV</sequence>